<evidence type="ECO:0000313" key="1">
    <source>
        <dbReference type="EMBL" id="KIK79911.1"/>
    </source>
</evidence>
<reference evidence="1 2" key="1">
    <citation type="submission" date="2014-04" db="EMBL/GenBank/DDBJ databases">
        <authorList>
            <consortium name="DOE Joint Genome Institute"/>
            <person name="Kuo A."/>
            <person name="Kohler A."/>
            <person name="Jargeat P."/>
            <person name="Nagy L.G."/>
            <person name="Floudas D."/>
            <person name="Copeland A."/>
            <person name="Barry K.W."/>
            <person name="Cichocki N."/>
            <person name="Veneault-Fourrey C."/>
            <person name="LaButti K."/>
            <person name="Lindquist E.A."/>
            <person name="Lipzen A."/>
            <person name="Lundell T."/>
            <person name="Morin E."/>
            <person name="Murat C."/>
            <person name="Sun H."/>
            <person name="Tunlid A."/>
            <person name="Henrissat B."/>
            <person name="Grigoriev I.V."/>
            <person name="Hibbett D.S."/>
            <person name="Martin F."/>
            <person name="Nordberg H.P."/>
            <person name="Cantor M.N."/>
            <person name="Hua S.X."/>
        </authorList>
    </citation>
    <scope>NUCLEOTIDE SEQUENCE [LARGE SCALE GENOMIC DNA]</scope>
    <source>
        <strain evidence="1 2">Ve08.2h10</strain>
    </source>
</reference>
<keyword evidence="2" id="KW-1185">Reference proteome</keyword>
<name>A0A0D0D8A7_9AGAM</name>
<proteinExistence type="predicted"/>
<organism evidence="1 2">
    <name type="scientific">Paxillus rubicundulus Ve08.2h10</name>
    <dbReference type="NCBI Taxonomy" id="930991"/>
    <lineage>
        <taxon>Eukaryota</taxon>
        <taxon>Fungi</taxon>
        <taxon>Dikarya</taxon>
        <taxon>Basidiomycota</taxon>
        <taxon>Agaricomycotina</taxon>
        <taxon>Agaricomycetes</taxon>
        <taxon>Agaricomycetidae</taxon>
        <taxon>Boletales</taxon>
        <taxon>Paxilineae</taxon>
        <taxon>Paxillaceae</taxon>
        <taxon>Paxillus</taxon>
    </lineage>
</organism>
<accession>A0A0D0D8A7</accession>
<dbReference type="HOGENOM" id="CLU_2794653_0_0_1"/>
<sequence>MIPRNWLWPSLGDVVTSVRNAPNRATDSRRVKASMTLPLCPKWPAVALVQSFKLPLTVLVTKAQTKNS</sequence>
<dbReference type="Proteomes" id="UP000054538">
    <property type="component" value="Unassembled WGS sequence"/>
</dbReference>
<evidence type="ECO:0000313" key="2">
    <source>
        <dbReference type="Proteomes" id="UP000054538"/>
    </source>
</evidence>
<dbReference type="AlphaFoldDB" id="A0A0D0D8A7"/>
<protein>
    <submittedName>
        <fullName evidence="1">Uncharacterized protein</fullName>
    </submittedName>
</protein>
<dbReference type="InParanoid" id="A0A0D0D8A7"/>
<dbReference type="EMBL" id="KN826149">
    <property type="protein sequence ID" value="KIK79911.1"/>
    <property type="molecule type" value="Genomic_DNA"/>
</dbReference>
<reference evidence="2" key="2">
    <citation type="submission" date="2015-01" db="EMBL/GenBank/DDBJ databases">
        <title>Evolutionary Origins and Diversification of the Mycorrhizal Mutualists.</title>
        <authorList>
            <consortium name="DOE Joint Genome Institute"/>
            <consortium name="Mycorrhizal Genomics Consortium"/>
            <person name="Kohler A."/>
            <person name="Kuo A."/>
            <person name="Nagy L.G."/>
            <person name="Floudas D."/>
            <person name="Copeland A."/>
            <person name="Barry K.W."/>
            <person name="Cichocki N."/>
            <person name="Veneault-Fourrey C."/>
            <person name="LaButti K."/>
            <person name="Lindquist E.A."/>
            <person name="Lipzen A."/>
            <person name="Lundell T."/>
            <person name="Morin E."/>
            <person name="Murat C."/>
            <person name="Riley R."/>
            <person name="Ohm R."/>
            <person name="Sun H."/>
            <person name="Tunlid A."/>
            <person name="Henrissat B."/>
            <person name="Grigoriev I.V."/>
            <person name="Hibbett D.S."/>
            <person name="Martin F."/>
        </authorList>
    </citation>
    <scope>NUCLEOTIDE SEQUENCE [LARGE SCALE GENOMIC DNA]</scope>
    <source>
        <strain evidence="2">Ve08.2h10</strain>
    </source>
</reference>
<gene>
    <name evidence="1" type="ORF">PAXRUDRAFT_833860</name>
</gene>